<evidence type="ECO:0000256" key="4">
    <source>
        <dbReference type="ARBA" id="ARBA00022475"/>
    </source>
</evidence>
<evidence type="ECO:0000256" key="6">
    <source>
        <dbReference type="ARBA" id="ARBA00022989"/>
    </source>
</evidence>
<dbReference type="EMBL" id="CP025682">
    <property type="protein sequence ID" value="AUN95674.1"/>
    <property type="molecule type" value="Genomic_DNA"/>
</dbReference>
<evidence type="ECO:0000256" key="3">
    <source>
        <dbReference type="ARBA" id="ARBA00022448"/>
    </source>
</evidence>
<proteinExistence type="inferred from homology"/>
<feature type="transmembrane region" description="Helical" evidence="8">
    <location>
        <begin position="118"/>
        <end position="135"/>
    </location>
</feature>
<dbReference type="OrthoDB" id="9782305at2"/>
<feature type="transmembrane region" description="Helical" evidence="8">
    <location>
        <begin position="188"/>
        <end position="206"/>
    </location>
</feature>
<evidence type="ECO:0000313" key="10">
    <source>
        <dbReference type="Proteomes" id="UP000242205"/>
    </source>
</evidence>
<keyword evidence="10" id="KW-1185">Reference proteome</keyword>
<dbReference type="InterPro" id="IPR000522">
    <property type="entry name" value="ABC_transptr_permease_BtuC"/>
</dbReference>
<keyword evidence="6 8" id="KW-1133">Transmembrane helix</keyword>
<dbReference type="Pfam" id="PF01032">
    <property type="entry name" value="FecCD"/>
    <property type="match status" value="1"/>
</dbReference>
<reference evidence="9 10" key="1">
    <citation type="submission" date="2018-01" db="EMBL/GenBank/DDBJ databases">
        <authorList>
            <person name="Fu G.-Y."/>
        </authorList>
    </citation>
    <scope>NUCLEOTIDE SEQUENCE [LARGE SCALE GENOMIC DNA]</scope>
    <source>
        <strain evidence="9 10">SY39</strain>
    </source>
</reference>
<dbReference type="SUPFAM" id="SSF81345">
    <property type="entry name" value="ABC transporter involved in vitamin B12 uptake, BtuC"/>
    <property type="match status" value="1"/>
</dbReference>
<dbReference type="PANTHER" id="PTHR30472:SF25">
    <property type="entry name" value="ABC TRANSPORTER PERMEASE PROTEIN MJ0876-RELATED"/>
    <property type="match status" value="1"/>
</dbReference>
<keyword evidence="4" id="KW-1003">Cell membrane</keyword>
<feature type="transmembrane region" description="Helical" evidence="8">
    <location>
        <begin position="90"/>
        <end position="112"/>
    </location>
</feature>
<dbReference type="Gene3D" id="1.10.3470.10">
    <property type="entry name" value="ABC transporter involved in vitamin B12 uptake, BtuC"/>
    <property type="match status" value="1"/>
</dbReference>
<feature type="transmembrane region" description="Helical" evidence="8">
    <location>
        <begin position="301"/>
        <end position="321"/>
    </location>
</feature>
<protein>
    <submittedName>
        <fullName evidence="9">ABC transporter permease</fullName>
    </submittedName>
</protein>
<keyword evidence="3" id="KW-0813">Transport</keyword>
<keyword evidence="7 8" id="KW-0472">Membrane</keyword>
<evidence type="ECO:0000256" key="2">
    <source>
        <dbReference type="ARBA" id="ARBA00007935"/>
    </source>
</evidence>
<feature type="transmembrane region" description="Helical" evidence="8">
    <location>
        <begin position="147"/>
        <end position="168"/>
    </location>
</feature>
<evidence type="ECO:0000256" key="7">
    <source>
        <dbReference type="ARBA" id="ARBA00023136"/>
    </source>
</evidence>
<feature type="transmembrane region" description="Helical" evidence="8">
    <location>
        <begin position="233"/>
        <end position="260"/>
    </location>
</feature>
<dbReference type="Proteomes" id="UP000242205">
    <property type="component" value="Chromosome"/>
</dbReference>
<feature type="transmembrane region" description="Helical" evidence="8">
    <location>
        <begin position="64"/>
        <end position="83"/>
    </location>
</feature>
<organism evidence="9 10">
    <name type="scientific">Pseudazoarcus pumilus</name>
    <dbReference type="NCBI Taxonomy" id="2067960"/>
    <lineage>
        <taxon>Bacteria</taxon>
        <taxon>Pseudomonadati</taxon>
        <taxon>Pseudomonadota</taxon>
        <taxon>Betaproteobacteria</taxon>
        <taxon>Rhodocyclales</taxon>
        <taxon>Zoogloeaceae</taxon>
        <taxon>Pseudazoarcus</taxon>
    </lineage>
</organism>
<dbReference type="CDD" id="cd06550">
    <property type="entry name" value="TM_ABC_iron-siderophores_like"/>
    <property type="match status" value="1"/>
</dbReference>
<comment type="similarity">
    <text evidence="2">Belongs to the binding-protein-dependent transport system permease family. FecCD subfamily.</text>
</comment>
<name>A0A2I6S8T6_9RHOO</name>
<dbReference type="KEGG" id="atw:C0099_12495"/>
<accession>A0A2I6S8T6</accession>
<gene>
    <name evidence="9" type="ORF">C0099_12495</name>
</gene>
<evidence type="ECO:0000313" key="9">
    <source>
        <dbReference type="EMBL" id="AUN95674.1"/>
    </source>
</evidence>
<keyword evidence="5 8" id="KW-0812">Transmembrane</keyword>
<dbReference type="InterPro" id="IPR037294">
    <property type="entry name" value="ABC_BtuC-like"/>
</dbReference>
<evidence type="ECO:0000256" key="5">
    <source>
        <dbReference type="ARBA" id="ARBA00022692"/>
    </source>
</evidence>
<dbReference type="FunFam" id="1.10.3470.10:FF:000001">
    <property type="entry name" value="Vitamin B12 ABC transporter permease BtuC"/>
    <property type="match status" value="1"/>
</dbReference>
<dbReference type="PANTHER" id="PTHR30472">
    <property type="entry name" value="FERRIC ENTEROBACTIN TRANSPORT SYSTEM PERMEASE PROTEIN"/>
    <property type="match status" value="1"/>
</dbReference>
<dbReference type="GO" id="GO:0022857">
    <property type="term" value="F:transmembrane transporter activity"/>
    <property type="evidence" value="ECO:0007669"/>
    <property type="project" value="InterPro"/>
</dbReference>
<dbReference type="RefSeq" id="WP_102247720.1">
    <property type="nucleotide sequence ID" value="NZ_CP025682.1"/>
</dbReference>
<sequence length="328" mass="33205">MPGRRRAILALFALAVAGLVALMWALSAGEVAVAPARILAALGGEAEGMDAAIVRELRLPRAAAVFAAGALLAAAGALMQVLLRNPLADPYILGIAGGAAVGALAAMIVGAATWIVDGAAFAGAMGAVLLVFGLAHGDGSWTQTRLLLTGVVVAAGCGAAITLMLALATDVRVHSMLFWLMGDASGASRPWAGFVVLALALALVAPRARELNVLARGELTARSLGVEVGRLRIVLYLAASLMTATAVTLVGSVGFVGLIVPHLVRLAVGNDQRVLLPAATLAGGTLLLIADTAARTVVAPVQLPVGVLTALIGVPMFLFLLSRHAPRR</sequence>
<dbReference type="GO" id="GO:0005886">
    <property type="term" value="C:plasma membrane"/>
    <property type="evidence" value="ECO:0007669"/>
    <property type="project" value="UniProtKB-SubCell"/>
</dbReference>
<dbReference type="AlphaFoldDB" id="A0A2I6S8T6"/>
<comment type="subcellular location">
    <subcellularLocation>
        <location evidence="1">Cell membrane</location>
        <topology evidence="1">Multi-pass membrane protein</topology>
    </subcellularLocation>
</comment>
<evidence type="ECO:0000256" key="8">
    <source>
        <dbReference type="SAM" id="Phobius"/>
    </source>
</evidence>
<evidence type="ECO:0000256" key="1">
    <source>
        <dbReference type="ARBA" id="ARBA00004651"/>
    </source>
</evidence>